<dbReference type="AlphaFoldDB" id="A0A5P6VTS5"/>
<sequence>MGFMLMAMVYYLESLTGIKYLTMLAGPIATLVAVAHYSKKGRPSVFNAGEQFRWSYLILFAIIYIAATLNVQVKYLFALGGQTTQVYHDILFHTGNIVSLSRSFPGADIRIDGLTFYYHYYFELIFAMCKHIFGMDAFSVYMNGNSLISAFPLTLALITIGERIRGGRVVTPFKYFFFCSGILVSGIALLPLNVAGGRFPLSWSNNHFFGNINAMGLAVALTILMVDILAELWYDSLDHKNLIAIYLLSCAATGFKGTTGAMLVGITWSVFVIESCIMKKFHLQQLLYNAVLTLGFILTCIFVTVGLNPSGANNRSMEITCQGTLEAGRVGQLIEKLGFNYMSFPWVVLAVLLTVICIIGPCIIAFVPFTFGKFKTLIQEGVIGDIFDWFSIGMILMGLIGFCAVSVPGLSQGYFVITTAGLIFYCAMKYMSLNRLNNIYKIMHFCFFVGLLILIADVANFCCTDYKQMAVYGTPADDRADLVSSDTMEAYLWLRDNTEEDAKIAVDRLSEELDHRSIYFYASAFSERQCYLEGYDYSDIAEKQVEAMLATNEKFFSDNFMEAQAAMEINGIDYLVVTKQMHPDFQPESQRFELVFKNSDVTIYKYM</sequence>
<dbReference type="KEGG" id="pxv:FXF36_15090"/>
<keyword evidence="1" id="KW-0812">Transmembrane</keyword>
<reference evidence="3" key="1">
    <citation type="submission" date="2019-08" db="EMBL/GenBank/DDBJ databases">
        <title>Complete Genome Sequence of the Polysaccharide-Degrading Rumen Bacterium Pseudobutyrivibrio xylanivorans MA3014.</title>
        <authorList>
            <person name="Palevich N."/>
            <person name="Maclean P.H."/>
            <person name="Kelly W.J."/>
            <person name="Leahy S.C."/>
            <person name="Rakonjac J."/>
            <person name="Attwood G.T."/>
        </authorList>
    </citation>
    <scope>NUCLEOTIDE SEQUENCE [LARGE SCALE GENOMIC DNA]</scope>
    <source>
        <strain evidence="3">MA3014</strain>
    </source>
</reference>
<feature type="transmembrane region" description="Helical" evidence="1">
    <location>
        <begin position="386"/>
        <end position="407"/>
    </location>
</feature>
<dbReference type="Proteomes" id="UP000327030">
    <property type="component" value="Chromosome 1"/>
</dbReference>
<feature type="transmembrane region" description="Helical" evidence="1">
    <location>
        <begin position="346"/>
        <end position="374"/>
    </location>
</feature>
<keyword evidence="1" id="KW-1133">Transmembrane helix</keyword>
<feature type="transmembrane region" description="Helical" evidence="1">
    <location>
        <begin position="57"/>
        <end position="77"/>
    </location>
</feature>
<gene>
    <name evidence="2" type="ORF">FXF36_15090</name>
</gene>
<proteinExistence type="predicted"/>
<feature type="transmembrane region" description="Helical" evidence="1">
    <location>
        <begin position="140"/>
        <end position="161"/>
    </location>
</feature>
<feature type="transmembrane region" description="Helical" evidence="1">
    <location>
        <begin position="286"/>
        <end position="307"/>
    </location>
</feature>
<evidence type="ECO:0000313" key="2">
    <source>
        <dbReference type="EMBL" id="QFJ56115.1"/>
    </source>
</evidence>
<feature type="transmembrane region" description="Helical" evidence="1">
    <location>
        <begin position="413"/>
        <end position="430"/>
    </location>
</feature>
<feature type="transmembrane region" description="Helical" evidence="1">
    <location>
        <begin position="173"/>
        <end position="196"/>
    </location>
</feature>
<protein>
    <submittedName>
        <fullName evidence="2">Uncharacterized protein</fullName>
    </submittedName>
</protein>
<feature type="transmembrane region" description="Helical" evidence="1">
    <location>
        <begin position="442"/>
        <end position="461"/>
    </location>
</feature>
<name>A0A5P6VTS5_PSEXY</name>
<keyword evidence="1" id="KW-0472">Membrane</keyword>
<evidence type="ECO:0000256" key="1">
    <source>
        <dbReference type="SAM" id="Phobius"/>
    </source>
</evidence>
<dbReference type="EMBL" id="CP043028">
    <property type="protein sequence ID" value="QFJ56115.1"/>
    <property type="molecule type" value="Genomic_DNA"/>
</dbReference>
<feature type="transmembrane region" description="Helical" evidence="1">
    <location>
        <begin position="20"/>
        <end position="37"/>
    </location>
</feature>
<accession>A0A5P6VTS5</accession>
<organism evidence="2 3">
    <name type="scientific">Pseudobutyrivibrio xylanivorans</name>
    <dbReference type="NCBI Taxonomy" id="185007"/>
    <lineage>
        <taxon>Bacteria</taxon>
        <taxon>Bacillati</taxon>
        <taxon>Bacillota</taxon>
        <taxon>Clostridia</taxon>
        <taxon>Lachnospirales</taxon>
        <taxon>Lachnospiraceae</taxon>
        <taxon>Pseudobutyrivibrio</taxon>
    </lineage>
</organism>
<evidence type="ECO:0000313" key="3">
    <source>
        <dbReference type="Proteomes" id="UP000327030"/>
    </source>
</evidence>
<feature type="transmembrane region" description="Helical" evidence="1">
    <location>
        <begin position="208"/>
        <end position="230"/>
    </location>
</feature>
<feature type="transmembrane region" description="Helical" evidence="1">
    <location>
        <begin position="242"/>
        <end position="274"/>
    </location>
</feature>